<dbReference type="EMBL" id="JAWZYT010000373">
    <property type="protein sequence ID" value="KAK4324219.1"/>
    <property type="molecule type" value="Genomic_DNA"/>
</dbReference>
<feature type="compositionally biased region" description="Basic and acidic residues" evidence="1">
    <location>
        <begin position="25"/>
        <end position="34"/>
    </location>
</feature>
<accession>A0AAE1QCA6</accession>
<evidence type="ECO:0000256" key="1">
    <source>
        <dbReference type="SAM" id="MobiDB-lite"/>
    </source>
</evidence>
<proteinExistence type="predicted"/>
<comment type="caution">
    <text evidence="2">The sequence shown here is derived from an EMBL/GenBank/DDBJ whole genome shotgun (WGS) entry which is preliminary data.</text>
</comment>
<feature type="compositionally biased region" description="Low complexity" evidence="1">
    <location>
        <begin position="86"/>
        <end position="95"/>
    </location>
</feature>
<sequence length="109" mass="12108">MPVIHQQHQHQQHQQHQHQQQLHSSDTDHIRRPSENCVVVAKREISPSDLTRNGRQFVHSVPLGETLARGGKCGNQTLPKSIKNHSSSSSCISSSSPPPRNTSPNTVDI</sequence>
<gene>
    <name evidence="2" type="ORF">Pmani_005059</name>
</gene>
<feature type="region of interest" description="Disordered" evidence="1">
    <location>
        <begin position="1"/>
        <end position="35"/>
    </location>
</feature>
<feature type="compositionally biased region" description="Basic residues" evidence="1">
    <location>
        <begin position="7"/>
        <end position="16"/>
    </location>
</feature>
<name>A0AAE1QCA6_9EUCA</name>
<reference evidence="2" key="1">
    <citation type="submission" date="2023-11" db="EMBL/GenBank/DDBJ databases">
        <title>Genome assemblies of two species of porcelain crab, Petrolisthes cinctipes and Petrolisthes manimaculis (Anomura: Porcellanidae).</title>
        <authorList>
            <person name="Angst P."/>
        </authorList>
    </citation>
    <scope>NUCLEOTIDE SEQUENCE</scope>
    <source>
        <strain evidence="2">PB745_02</strain>
        <tissue evidence="2">Gill</tissue>
    </source>
</reference>
<protein>
    <submittedName>
        <fullName evidence="2">Uncharacterized protein</fullName>
    </submittedName>
</protein>
<evidence type="ECO:0000313" key="3">
    <source>
        <dbReference type="Proteomes" id="UP001292094"/>
    </source>
</evidence>
<dbReference type="AlphaFoldDB" id="A0AAE1QCA6"/>
<feature type="region of interest" description="Disordered" evidence="1">
    <location>
        <begin position="66"/>
        <end position="109"/>
    </location>
</feature>
<dbReference type="Proteomes" id="UP001292094">
    <property type="component" value="Unassembled WGS sequence"/>
</dbReference>
<evidence type="ECO:0000313" key="2">
    <source>
        <dbReference type="EMBL" id="KAK4324219.1"/>
    </source>
</evidence>
<organism evidence="2 3">
    <name type="scientific">Petrolisthes manimaculis</name>
    <dbReference type="NCBI Taxonomy" id="1843537"/>
    <lineage>
        <taxon>Eukaryota</taxon>
        <taxon>Metazoa</taxon>
        <taxon>Ecdysozoa</taxon>
        <taxon>Arthropoda</taxon>
        <taxon>Crustacea</taxon>
        <taxon>Multicrustacea</taxon>
        <taxon>Malacostraca</taxon>
        <taxon>Eumalacostraca</taxon>
        <taxon>Eucarida</taxon>
        <taxon>Decapoda</taxon>
        <taxon>Pleocyemata</taxon>
        <taxon>Anomura</taxon>
        <taxon>Galatheoidea</taxon>
        <taxon>Porcellanidae</taxon>
        <taxon>Petrolisthes</taxon>
    </lineage>
</organism>
<keyword evidence="3" id="KW-1185">Reference proteome</keyword>